<protein>
    <submittedName>
        <fullName evidence="1">DUF2158 domain-containing protein</fullName>
    </submittedName>
</protein>
<name>A0A6H0ZLX6_9HYPH</name>
<dbReference type="RefSeq" id="WP_083532119.1">
    <property type="nucleotide sequence ID" value="NZ_CP050898.1"/>
</dbReference>
<dbReference type="Pfam" id="PF09926">
    <property type="entry name" value="DUF2158"/>
    <property type="match status" value="1"/>
</dbReference>
<organism evidence="1 2">
    <name type="scientific">Agrobacterium pusense</name>
    <dbReference type="NCBI Taxonomy" id="648995"/>
    <lineage>
        <taxon>Bacteria</taxon>
        <taxon>Pseudomonadati</taxon>
        <taxon>Pseudomonadota</taxon>
        <taxon>Alphaproteobacteria</taxon>
        <taxon>Hyphomicrobiales</taxon>
        <taxon>Rhizobiaceae</taxon>
        <taxon>Rhizobium/Agrobacterium group</taxon>
        <taxon>Agrobacterium</taxon>
    </lineage>
</organism>
<dbReference type="AlphaFoldDB" id="A0A6H0ZLX6"/>
<sequence length="53" mass="5493">MKVGDVVRLKSGGPEMTLVDSYGDGSFLAGWFDGGTYESAAFSEAALDIVSST</sequence>
<proteinExistence type="predicted"/>
<dbReference type="InterPro" id="IPR019226">
    <property type="entry name" value="DUF2158"/>
</dbReference>
<evidence type="ECO:0000313" key="1">
    <source>
        <dbReference type="EMBL" id="QIX20780.1"/>
    </source>
</evidence>
<gene>
    <name evidence="1" type="ORF">FOB41_06375</name>
</gene>
<dbReference type="Proteomes" id="UP000500870">
    <property type="component" value="Chromosome 1"/>
</dbReference>
<dbReference type="EMBL" id="CP050898">
    <property type="protein sequence ID" value="QIX20780.1"/>
    <property type="molecule type" value="Genomic_DNA"/>
</dbReference>
<evidence type="ECO:0000313" key="2">
    <source>
        <dbReference type="Proteomes" id="UP000500870"/>
    </source>
</evidence>
<reference evidence="1 2" key="1">
    <citation type="submission" date="2020-04" db="EMBL/GenBank/DDBJ databases">
        <title>FDA dAtabase for Regulatory Grade micrObial Sequences (FDA-ARGOS): Supporting development and validation of Infectious Disease Dx tests.</title>
        <authorList>
            <person name="Sciortino C."/>
            <person name="Tallon L."/>
            <person name="Sadzewicz L."/>
            <person name="Vavikolanu K."/>
            <person name="Mehta A."/>
            <person name="Aluvathingal J."/>
            <person name="Nadendla S."/>
            <person name="Nandy P."/>
            <person name="Geyer C."/>
            <person name="Yan Y."/>
            <person name="Sichtig H."/>
        </authorList>
    </citation>
    <scope>NUCLEOTIDE SEQUENCE [LARGE SCALE GENOMIC DNA]</scope>
    <source>
        <strain evidence="1 2">FDAARGOS_633</strain>
    </source>
</reference>
<accession>A0A6H0ZLX6</accession>